<evidence type="ECO:0000256" key="6">
    <source>
        <dbReference type="ARBA" id="ARBA00060850"/>
    </source>
</evidence>
<dbReference type="GO" id="GO:0000976">
    <property type="term" value="F:transcription cis-regulatory region binding"/>
    <property type="evidence" value="ECO:0007669"/>
    <property type="project" value="TreeGrafter"/>
</dbReference>
<protein>
    <recommendedName>
        <fullName evidence="8">WRKY domain-containing protein</fullName>
    </recommendedName>
</protein>
<dbReference type="InterPro" id="IPR036576">
    <property type="entry name" value="WRKY_dom_sf"/>
</dbReference>
<keyword evidence="3" id="KW-0238">DNA-binding</keyword>
<evidence type="ECO:0000256" key="5">
    <source>
        <dbReference type="ARBA" id="ARBA00023242"/>
    </source>
</evidence>
<dbReference type="InterPro" id="IPR003657">
    <property type="entry name" value="WRKY_dom"/>
</dbReference>
<evidence type="ECO:0000256" key="2">
    <source>
        <dbReference type="ARBA" id="ARBA00023015"/>
    </source>
</evidence>
<comment type="similarity">
    <text evidence="6">Belongs to the WRKY group III family.</text>
</comment>
<keyword evidence="4" id="KW-0804">Transcription</keyword>
<gene>
    <name evidence="9" type="ORF">TAV2_LOCUS19815</name>
</gene>
<dbReference type="GO" id="GO:0010193">
    <property type="term" value="P:response to ozone"/>
    <property type="evidence" value="ECO:0007669"/>
    <property type="project" value="UniProtKB-ARBA"/>
</dbReference>
<evidence type="ECO:0000256" key="1">
    <source>
        <dbReference type="ARBA" id="ARBA00004123"/>
    </source>
</evidence>
<organism evidence="9 10">
    <name type="scientific">Thlaspi arvense</name>
    <name type="common">Field penny-cress</name>
    <dbReference type="NCBI Taxonomy" id="13288"/>
    <lineage>
        <taxon>Eukaryota</taxon>
        <taxon>Viridiplantae</taxon>
        <taxon>Streptophyta</taxon>
        <taxon>Embryophyta</taxon>
        <taxon>Tracheophyta</taxon>
        <taxon>Spermatophyta</taxon>
        <taxon>Magnoliopsida</taxon>
        <taxon>eudicotyledons</taxon>
        <taxon>Gunneridae</taxon>
        <taxon>Pentapetalae</taxon>
        <taxon>rosids</taxon>
        <taxon>malvids</taxon>
        <taxon>Brassicales</taxon>
        <taxon>Brassicaceae</taxon>
        <taxon>Thlaspideae</taxon>
        <taxon>Thlaspi</taxon>
    </lineage>
</organism>
<sequence>MEHSEYPADLNSSELESRSLIWNPEQFLRGRSSSPPLSVHEDSRKIKESPTTRWPHRDQAPRPESVVIHTTSSDFMNVVHQLTGTHSSVLELNNPASNDYDAESPASTNGSPRSEDFVDGGGSGESHRHDNVFNPYKRKMLLTEKKMRISSEEGLGLQDDGYSWRKYGQKDILGAKFPRDYYRCTHRSTQNCRATKQVQRPDDDPTVFEVTYRGTHSCSQAMASNDYDAESLASADGSLRSEDLVDGGGSGESHRHDYIFNSKKRKTLPKWTEKVRISSERGLEGLRDDGYSWRKYGKKDILGAKFAR</sequence>
<dbReference type="PANTHER" id="PTHR32096:SF94">
    <property type="entry name" value="WRKY TRANSCRIPTION FACTOR 53-RELATED"/>
    <property type="match status" value="1"/>
</dbReference>
<dbReference type="FunFam" id="2.20.25.80:FF:000009">
    <property type="entry name" value="WRKY transcription factor 53"/>
    <property type="match status" value="1"/>
</dbReference>
<keyword evidence="5" id="KW-0539">Nucleus</keyword>
<evidence type="ECO:0000259" key="8">
    <source>
        <dbReference type="PROSITE" id="PS50811"/>
    </source>
</evidence>
<evidence type="ECO:0000313" key="10">
    <source>
        <dbReference type="Proteomes" id="UP000836841"/>
    </source>
</evidence>
<feature type="region of interest" description="Disordered" evidence="7">
    <location>
        <begin position="28"/>
        <end position="63"/>
    </location>
</feature>
<keyword evidence="10" id="KW-1185">Reference proteome</keyword>
<feature type="domain" description="WRKY" evidence="8">
    <location>
        <begin position="153"/>
        <end position="217"/>
    </location>
</feature>
<dbReference type="PROSITE" id="PS50811">
    <property type="entry name" value="WRKY"/>
    <property type="match status" value="2"/>
</dbReference>
<dbReference type="GO" id="GO:0003700">
    <property type="term" value="F:DNA-binding transcription factor activity"/>
    <property type="evidence" value="ECO:0007669"/>
    <property type="project" value="InterPro"/>
</dbReference>
<dbReference type="Proteomes" id="UP000836841">
    <property type="component" value="Chromosome 6"/>
</dbReference>
<feature type="region of interest" description="Disordered" evidence="7">
    <location>
        <begin position="90"/>
        <end position="132"/>
    </location>
</feature>
<dbReference type="Gene3D" id="2.20.25.80">
    <property type="entry name" value="WRKY domain"/>
    <property type="match status" value="2"/>
</dbReference>
<keyword evidence="2" id="KW-0805">Transcription regulation</keyword>
<reference evidence="9 10" key="1">
    <citation type="submission" date="2022-03" db="EMBL/GenBank/DDBJ databases">
        <authorList>
            <person name="Nunn A."/>
            <person name="Chopra R."/>
            <person name="Nunn A."/>
            <person name="Contreras Garrido A."/>
        </authorList>
    </citation>
    <scope>NUCLEOTIDE SEQUENCE [LARGE SCALE GENOMIC DNA]</scope>
</reference>
<dbReference type="AlphaFoldDB" id="A0AAU9SNI9"/>
<feature type="domain" description="WRKY" evidence="8">
    <location>
        <begin position="282"/>
        <end position="308"/>
    </location>
</feature>
<dbReference type="Pfam" id="PF05678">
    <property type="entry name" value="VQ"/>
    <property type="match status" value="1"/>
</dbReference>
<name>A0AAU9SNI9_THLAR</name>
<proteinExistence type="inferred from homology"/>
<dbReference type="InterPro" id="IPR008889">
    <property type="entry name" value="VQ"/>
</dbReference>
<dbReference type="SUPFAM" id="SSF118290">
    <property type="entry name" value="WRKY DNA-binding domain"/>
    <property type="match status" value="2"/>
</dbReference>
<dbReference type="SMART" id="SM00774">
    <property type="entry name" value="WRKY"/>
    <property type="match status" value="1"/>
</dbReference>
<accession>A0AAU9SNI9</accession>
<dbReference type="Pfam" id="PF03106">
    <property type="entry name" value="WRKY"/>
    <property type="match status" value="2"/>
</dbReference>
<evidence type="ECO:0000256" key="7">
    <source>
        <dbReference type="SAM" id="MobiDB-lite"/>
    </source>
</evidence>
<dbReference type="GO" id="GO:0010150">
    <property type="term" value="P:leaf senescence"/>
    <property type="evidence" value="ECO:0007669"/>
    <property type="project" value="UniProtKB-ARBA"/>
</dbReference>
<evidence type="ECO:0000256" key="4">
    <source>
        <dbReference type="ARBA" id="ARBA00023163"/>
    </source>
</evidence>
<comment type="subcellular location">
    <subcellularLocation>
        <location evidence="1">Nucleus</location>
    </subcellularLocation>
</comment>
<dbReference type="EMBL" id="OU466862">
    <property type="protein sequence ID" value="CAH2071350.1"/>
    <property type="molecule type" value="Genomic_DNA"/>
</dbReference>
<feature type="compositionally biased region" description="Basic and acidic residues" evidence="7">
    <location>
        <begin position="39"/>
        <end position="61"/>
    </location>
</feature>
<dbReference type="PANTHER" id="PTHR32096">
    <property type="entry name" value="WRKY TRANSCRIPTION FACTOR 30-RELATED-RELATED"/>
    <property type="match status" value="1"/>
</dbReference>
<evidence type="ECO:0000256" key="3">
    <source>
        <dbReference type="ARBA" id="ARBA00023125"/>
    </source>
</evidence>
<evidence type="ECO:0000313" key="9">
    <source>
        <dbReference type="EMBL" id="CAH2071350.1"/>
    </source>
</evidence>
<dbReference type="GO" id="GO:0009751">
    <property type="term" value="P:response to salicylic acid"/>
    <property type="evidence" value="ECO:0007669"/>
    <property type="project" value="UniProtKB-ARBA"/>
</dbReference>
<dbReference type="InterPro" id="IPR044810">
    <property type="entry name" value="WRKY_plant"/>
</dbReference>
<dbReference type="GO" id="GO:0042542">
    <property type="term" value="P:response to hydrogen peroxide"/>
    <property type="evidence" value="ECO:0007669"/>
    <property type="project" value="UniProtKB-ARBA"/>
</dbReference>
<dbReference type="GO" id="GO:0005634">
    <property type="term" value="C:nucleus"/>
    <property type="evidence" value="ECO:0007669"/>
    <property type="project" value="UniProtKB-SubCell"/>
</dbReference>